<dbReference type="RefSeq" id="WP_073254273.1">
    <property type="nucleotide sequence ID" value="NZ_FRCS01000002.1"/>
</dbReference>
<dbReference type="Gene3D" id="3.40.50.300">
    <property type="entry name" value="P-loop containing nucleotide triphosphate hydrolases"/>
    <property type="match status" value="1"/>
</dbReference>
<dbReference type="Pfam" id="PF13374">
    <property type="entry name" value="TPR_10"/>
    <property type="match status" value="2"/>
</dbReference>
<feature type="domain" description="NB-ARC" evidence="1">
    <location>
        <begin position="31"/>
        <end position="190"/>
    </location>
</feature>
<accession>A0A1M7N9N4</accession>
<dbReference type="InterPro" id="IPR056681">
    <property type="entry name" value="DUF7779"/>
</dbReference>
<dbReference type="GO" id="GO:0043531">
    <property type="term" value="F:ADP binding"/>
    <property type="evidence" value="ECO:0007669"/>
    <property type="project" value="InterPro"/>
</dbReference>
<organism evidence="3 4">
    <name type="scientific">Cryptosporangium aurantiacum</name>
    <dbReference type="NCBI Taxonomy" id="134849"/>
    <lineage>
        <taxon>Bacteria</taxon>
        <taxon>Bacillati</taxon>
        <taxon>Actinomycetota</taxon>
        <taxon>Actinomycetes</taxon>
        <taxon>Cryptosporangiales</taxon>
        <taxon>Cryptosporangiaceae</taxon>
        <taxon>Cryptosporangium</taxon>
    </lineage>
</organism>
<evidence type="ECO:0000259" key="1">
    <source>
        <dbReference type="Pfam" id="PF00931"/>
    </source>
</evidence>
<dbReference type="InterPro" id="IPR027417">
    <property type="entry name" value="P-loop_NTPase"/>
</dbReference>
<dbReference type="AlphaFoldDB" id="A0A1M7N9N4"/>
<dbReference type="Pfam" id="PF00931">
    <property type="entry name" value="NB-ARC"/>
    <property type="match status" value="1"/>
</dbReference>
<dbReference type="Proteomes" id="UP000184440">
    <property type="component" value="Unassembled WGS sequence"/>
</dbReference>
<reference evidence="3 4" key="1">
    <citation type="submission" date="2016-11" db="EMBL/GenBank/DDBJ databases">
        <authorList>
            <person name="Jaros S."/>
            <person name="Januszkiewicz K."/>
            <person name="Wedrychowicz H."/>
        </authorList>
    </citation>
    <scope>NUCLEOTIDE SEQUENCE [LARGE SCALE GENOMIC DNA]</scope>
    <source>
        <strain evidence="3 4">DSM 46144</strain>
    </source>
</reference>
<dbReference type="SUPFAM" id="SSF48452">
    <property type="entry name" value="TPR-like"/>
    <property type="match status" value="3"/>
</dbReference>
<evidence type="ECO:0000259" key="2">
    <source>
        <dbReference type="Pfam" id="PF25000"/>
    </source>
</evidence>
<evidence type="ECO:0000313" key="3">
    <source>
        <dbReference type="EMBL" id="SHM99795.1"/>
    </source>
</evidence>
<proteinExistence type="predicted"/>
<dbReference type="Pfam" id="PF25000">
    <property type="entry name" value="DUF7779"/>
    <property type="match status" value="1"/>
</dbReference>
<dbReference type="Gene3D" id="1.25.40.10">
    <property type="entry name" value="Tetratricopeptide repeat domain"/>
    <property type="match status" value="3"/>
</dbReference>
<evidence type="ECO:0000313" key="4">
    <source>
        <dbReference type="Proteomes" id="UP000184440"/>
    </source>
</evidence>
<dbReference type="STRING" id="134849.SAMN05443668_102482"/>
<name>A0A1M7N9N4_9ACTN</name>
<dbReference type="SUPFAM" id="SSF52540">
    <property type="entry name" value="P-loop containing nucleoside triphosphate hydrolases"/>
    <property type="match status" value="1"/>
</dbReference>
<feature type="domain" description="DUF7779" evidence="2">
    <location>
        <begin position="266"/>
        <end position="352"/>
    </location>
</feature>
<dbReference type="InterPro" id="IPR011990">
    <property type="entry name" value="TPR-like_helical_dom_sf"/>
</dbReference>
<dbReference type="InterPro" id="IPR053137">
    <property type="entry name" value="NLR-like"/>
</dbReference>
<dbReference type="OrthoDB" id="580767at2"/>
<gene>
    <name evidence="3" type="ORF">SAMN05443668_102482</name>
</gene>
<dbReference type="EMBL" id="FRCS01000002">
    <property type="protein sequence ID" value="SHM99795.1"/>
    <property type="molecule type" value="Genomic_DNA"/>
</dbReference>
<protein>
    <submittedName>
        <fullName evidence="3">NB-ARC domain-containing protein</fullName>
    </submittedName>
</protein>
<dbReference type="PANTHER" id="PTHR46082">
    <property type="entry name" value="ATP/GTP-BINDING PROTEIN-RELATED"/>
    <property type="match status" value="1"/>
</dbReference>
<dbReference type="PANTHER" id="PTHR46082:SF6">
    <property type="entry name" value="AAA+ ATPASE DOMAIN-CONTAINING PROTEIN-RELATED"/>
    <property type="match status" value="1"/>
</dbReference>
<dbReference type="NCBIfam" id="NF040586">
    <property type="entry name" value="FxSxx_TPR"/>
    <property type="match status" value="1"/>
</dbReference>
<dbReference type="Pfam" id="PF13424">
    <property type="entry name" value="TPR_12"/>
    <property type="match status" value="1"/>
</dbReference>
<sequence>MTTIAERGTGGGVPAIWGNVPQRNRNFTGRETLLERLRDQMSGDQDVTAVLQQALQGLGGVGKTQLAIEYAYRFSSSYDIVWWVSADQSVLLRSSLAALAPRLGLSVAPGRVEDALAAVLDALRRGEPYKRWLLIFDNADQPEAIRDLIPNGPGHVLVTSRNHRWKGVTETIEVDVFSRAESLDFLRKRVPDIDETAATQLADELGDLPIALEQAAALQVESGMSVGDYLDLLHDAGSRLLGENKPTDYPVPVAAAWSLSMAQVRKHMPLAMDLLRRCAYFGPEPIPRDLLTRGRYVLTSPFGEALRDPLTVSRGMRELGRYALARMDNSRGTIQVHRLIQRLVRDELTPDEANEMQHDVHLLLASVDPLDPDEPNTWSSYAELIVHVGPSDAARCTHPDVRRLIRHLARYLYNVGDYTNCMREIDFALKQWETDSGEDDADVLRLRNQKADVLWALGQYPEAYEIRKLNVEHEATVLGENHEETLQDLNGRGADLRARGEFAQALILDQDSLDRHRQVFGRDHTATFNAANNLAVDFALNGRYKEALRLDEQTYEERRDFYGRDDVPIVAFTLNSIARDYRQAGHHSEALERARVANNAFEDLVRQRILYPDHAWVLLQTRNYSIALRTVGEVHAALQLARTVYADYQRSRSSGPRHPDTLAAAVTLGNALRSAEQYQEAEELIEETVERYRAVLGDHPYTHACAVNLAIVRRYLGVQSSQPGLVDNARGLLEEAQAALTRLLGDQHHYTLTAANALATTCSASADIDRAYQLDAEVLPKFRDLLGDEHPHTLAAATNLAVDLRVLDRIGEADELLTATLEIYRRTLGSDHPETLAAETGTERIAVDFDPTPI</sequence>
<keyword evidence="4" id="KW-1185">Reference proteome</keyword>
<dbReference type="InterPro" id="IPR002182">
    <property type="entry name" value="NB-ARC"/>
</dbReference>